<reference evidence="2" key="1">
    <citation type="submission" date="2021-01" db="EMBL/GenBank/DDBJ databases">
        <authorList>
            <person name="Corre E."/>
            <person name="Pelletier E."/>
            <person name="Niang G."/>
            <person name="Scheremetjew M."/>
            <person name="Finn R."/>
            <person name="Kale V."/>
            <person name="Holt S."/>
            <person name="Cochrane G."/>
            <person name="Meng A."/>
            <person name="Brown T."/>
            <person name="Cohen L."/>
        </authorList>
    </citation>
    <scope>NUCLEOTIDE SEQUENCE</scope>
    <source>
        <strain evidence="2">CCMP281</strain>
    </source>
</reference>
<dbReference type="SUPFAM" id="SSF47616">
    <property type="entry name" value="GST C-terminal domain-like"/>
    <property type="match status" value="1"/>
</dbReference>
<name>A0A7S3AD90_9EUKA</name>
<evidence type="ECO:0000256" key="1">
    <source>
        <dbReference type="SAM" id="Phobius"/>
    </source>
</evidence>
<feature type="transmembrane region" description="Helical" evidence="1">
    <location>
        <begin position="269"/>
        <end position="295"/>
    </location>
</feature>
<organism evidence="2">
    <name type="scientific">Haptolina ericina</name>
    <dbReference type="NCBI Taxonomy" id="156174"/>
    <lineage>
        <taxon>Eukaryota</taxon>
        <taxon>Haptista</taxon>
        <taxon>Haptophyta</taxon>
        <taxon>Prymnesiophyceae</taxon>
        <taxon>Prymnesiales</taxon>
        <taxon>Prymnesiaceae</taxon>
        <taxon>Haptolina</taxon>
    </lineage>
</organism>
<protein>
    <recommendedName>
        <fullName evidence="3">GST N-terminal domain-containing protein</fullName>
    </recommendedName>
</protein>
<gene>
    <name evidence="2" type="ORF">HERI1096_LOCUS1780</name>
</gene>
<keyword evidence="1" id="KW-0812">Transmembrane</keyword>
<dbReference type="InterPro" id="IPR036282">
    <property type="entry name" value="Glutathione-S-Trfase_C_sf"/>
</dbReference>
<dbReference type="EMBL" id="HBHX01003196">
    <property type="protein sequence ID" value="CAE0099660.1"/>
    <property type="molecule type" value="Transcribed_RNA"/>
</dbReference>
<keyword evidence="1" id="KW-0472">Membrane</keyword>
<dbReference type="AlphaFoldDB" id="A0A7S3AD90"/>
<accession>A0A7S3AD90</accession>
<evidence type="ECO:0008006" key="3">
    <source>
        <dbReference type="Google" id="ProtNLM"/>
    </source>
</evidence>
<keyword evidence="1" id="KW-1133">Transmembrane helix</keyword>
<evidence type="ECO:0000313" key="2">
    <source>
        <dbReference type="EMBL" id="CAE0099660.1"/>
    </source>
</evidence>
<proteinExistence type="predicted"/>
<sequence>MAPPLTIYGVAHSPWTNLVAQVCHLKRCSYTNIHAPPLTVLLTNGITIPIAWSGSQRLSGSDAVVKMLDGALTDAPSLSAAEVYSEGKWVAKAEALFFAYAAGRMAKGPLHFLYCWSHLGSGGSRAHACVQAAVRPLMALYFCCLITSGVLLFHMRLDEDLLTSNLAWWATELERSGGPYMRGETLSVADLLLYAHLQTICSGVGTTGTALTLLRTEQHALLGWARRLSQRLAGFEWDFVKAPLARDNASVDALSPRDDCPGSSALERAVFWTSFTLATSVFAPLTATLLFYLFAVRNFNPNRSLVAYEGGWWGPPSAREKDT</sequence>